<keyword evidence="2" id="KW-0812">Transmembrane</keyword>
<evidence type="ECO:0000256" key="1">
    <source>
        <dbReference type="SAM" id="MobiDB-lite"/>
    </source>
</evidence>
<feature type="region of interest" description="Disordered" evidence="1">
    <location>
        <begin position="60"/>
        <end position="90"/>
    </location>
</feature>
<dbReference type="EMBL" id="RJVU01052005">
    <property type="protein sequence ID" value="ROL41230.1"/>
    <property type="molecule type" value="Genomic_DNA"/>
</dbReference>
<keyword evidence="2" id="KW-0472">Membrane</keyword>
<dbReference type="Proteomes" id="UP000281406">
    <property type="component" value="Unassembled WGS sequence"/>
</dbReference>
<sequence length="90" mass="9343">MPDDNDGDGPALGIAVLAKAALAFLGAVGARALTYLPKLHYAANITNDSADTPVGKEAKLAAPQRGTRPAKWAGRHPIVWGDSRELPTSP</sequence>
<evidence type="ECO:0000313" key="3">
    <source>
        <dbReference type="EMBL" id="ROL41230.1"/>
    </source>
</evidence>
<gene>
    <name evidence="3" type="ORF">DPX16_10382</name>
</gene>
<keyword evidence="2" id="KW-1133">Transmembrane helix</keyword>
<proteinExistence type="predicted"/>
<accession>A0A3N0Y5U2</accession>
<comment type="caution">
    <text evidence="3">The sequence shown here is derived from an EMBL/GenBank/DDBJ whole genome shotgun (WGS) entry which is preliminary data.</text>
</comment>
<evidence type="ECO:0000313" key="4">
    <source>
        <dbReference type="Proteomes" id="UP000281406"/>
    </source>
</evidence>
<organism evidence="3 4">
    <name type="scientific">Anabarilius grahami</name>
    <name type="common">Kanglang fish</name>
    <name type="synonym">Barilius grahami</name>
    <dbReference type="NCBI Taxonomy" id="495550"/>
    <lineage>
        <taxon>Eukaryota</taxon>
        <taxon>Metazoa</taxon>
        <taxon>Chordata</taxon>
        <taxon>Craniata</taxon>
        <taxon>Vertebrata</taxon>
        <taxon>Euteleostomi</taxon>
        <taxon>Actinopterygii</taxon>
        <taxon>Neopterygii</taxon>
        <taxon>Teleostei</taxon>
        <taxon>Ostariophysi</taxon>
        <taxon>Cypriniformes</taxon>
        <taxon>Xenocyprididae</taxon>
        <taxon>Xenocypridinae</taxon>
        <taxon>Xenocypridinae incertae sedis</taxon>
        <taxon>Anabarilius</taxon>
    </lineage>
</organism>
<feature type="transmembrane region" description="Helical" evidence="2">
    <location>
        <begin position="12"/>
        <end position="33"/>
    </location>
</feature>
<reference evidence="3 4" key="1">
    <citation type="submission" date="2018-10" db="EMBL/GenBank/DDBJ databases">
        <title>Genome assembly for a Yunnan-Guizhou Plateau 3E fish, Anabarilius grahami (Regan), and its evolutionary and genetic applications.</title>
        <authorList>
            <person name="Jiang W."/>
        </authorList>
    </citation>
    <scope>NUCLEOTIDE SEQUENCE [LARGE SCALE GENOMIC DNA]</scope>
    <source>
        <strain evidence="3">AG-KIZ</strain>
        <tissue evidence="3">Muscle</tissue>
    </source>
</reference>
<evidence type="ECO:0000256" key="2">
    <source>
        <dbReference type="SAM" id="Phobius"/>
    </source>
</evidence>
<keyword evidence="4" id="KW-1185">Reference proteome</keyword>
<protein>
    <submittedName>
        <fullName evidence="3">Uncharacterized protein</fullName>
    </submittedName>
</protein>
<dbReference type="AlphaFoldDB" id="A0A3N0Y5U2"/>
<name>A0A3N0Y5U2_ANAGA</name>